<organism evidence="3 4">
    <name type="scientific">Amazonocrinis nigriterrae CENA67</name>
    <dbReference type="NCBI Taxonomy" id="2794033"/>
    <lineage>
        <taxon>Bacteria</taxon>
        <taxon>Bacillati</taxon>
        <taxon>Cyanobacteriota</taxon>
        <taxon>Cyanophyceae</taxon>
        <taxon>Nostocales</taxon>
        <taxon>Nostocaceae</taxon>
        <taxon>Amazonocrinis</taxon>
        <taxon>Amazonocrinis nigriterrae</taxon>
    </lineage>
</organism>
<proteinExistence type="predicted"/>
<feature type="compositionally biased region" description="Polar residues" evidence="1">
    <location>
        <begin position="42"/>
        <end position="57"/>
    </location>
</feature>
<dbReference type="Proteomes" id="UP000632766">
    <property type="component" value="Unassembled WGS sequence"/>
</dbReference>
<gene>
    <name evidence="3" type="ORF">I8748_28475</name>
</gene>
<accession>A0A8J7HUL3</accession>
<reference evidence="3 4" key="1">
    <citation type="journal article" date="2021" name="Int. J. Syst. Evol. Microbiol.">
        <title>Amazonocrinis nigriterrae gen. nov., sp. nov., Atlanticothrix silvestris gen. nov., sp. nov. and Dendronalium phyllosphericum gen. nov., sp. nov., nostocacean cyanobacteria from Brazilian environments.</title>
        <authorList>
            <person name="Alvarenga D.O."/>
            <person name="Andreote A.P.D."/>
            <person name="Branco L.H.Z."/>
            <person name="Delbaje E."/>
            <person name="Cruz R.B."/>
            <person name="Varani A.M."/>
            <person name="Fiore M.F."/>
        </authorList>
    </citation>
    <scope>NUCLEOTIDE SEQUENCE [LARGE SCALE GENOMIC DNA]</scope>
    <source>
        <strain evidence="3 4">CENA67</strain>
    </source>
</reference>
<name>A0A8J7HUL3_9NOST</name>
<keyword evidence="4" id="KW-1185">Reference proteome</keyword>
<evidence type="ECO:0000256" key="2">
    <source>
        <dbReference type="SAM" id="SignalP"/>
    </source>
</evidence>
<evidence type="ECO:0000256" key="1">
    <source>
        <dbReference type="SAM" id="MobiDB-lite"/>
    </source>
</evidence>
<evidence type="ECO:0000313" key="3">
    <source>
        <dbReference type="EMBL" id="MBH8566052.1"/>
    </source>
</evidence>
<dbReference type="RefSeq" id="WP_198127823.1">
    <property type="nucleotide sequence ID" value="NZ_JAECZC010000081.1"/>
</dbReference>
<keyword evidence="2" id="KW-0732">Signal</keyword>
<feature type="chain" id="PRO_5035212572" evidence="2">
    <location>
        <begin position="23"/>
        <end position="164"/>
    </location>
</feature>
<dbReference type="EMBL" id="JAECZC010000081">
    <property type="protein sequence ID" value="MBH8566052.1"/>
    <property type="molecule type" value="Genomic_DNA"/>
</dbReference>
<dbReference type="AlphaFoldDB" id="A0A8J7HUL3"/>
<protein>
    <submittedName>
        <fullName evidence="3">Uncharacterized protein</fullName>
    </submittedName>
</protein>
<feature type="region of interest" description="Disordered" evidence="1">
    <location>
        <begin position="26"/>
        <end position="57"/>
    </location>
</feature>
<comment type="caution">
    <text evidence="3">The sequence shown here is derived from an EMBL/GenBank/DDBJ whole genome shotgun (WGS) entry which is preliminary data.</text>
</comment>
<feature type="signal peptide" evidence="2">
    <location>
        <begin position="1"/>
        <end position="22"/>
    </location>
</feature>
<sequence>MNKILATAVVLLGLITSGVAVAETQNHPVHPRPNFEPLSKPETVSTPTSNYSRYPDNSNKTEAQLIKKERIIKGLKKGLQLKQIKLLKYSEYLTNRKELGGSILENLMVHPNRLVWVAEIEAPEGSLEVRQSNGQNVKFKTSKVFLVVDAETGEHLDTDIFEVP</sequence>
<evidence type="ECO:0000313" key="4">
    <source>
        <dbReference type="Proteomes" id="UP000632766"/>
    </source>
</evidence>